<gene>
    <name evidence="1" type="ORF">LEMA_P023600.1</name>
</gene>
<dbReference type="InParanoid" id="E4ZWZ8"/>
<organism evidence="2">
    <name type="scientific">Leptosphaeria maculans (strain JN3 / isolate v23.1.3 / race Av1-4-5-6-7-8)</name>
    <name type="common">Blackleg fungus</name>
    <name type="synonym">Phoma lingam</name>
    <dbReference type="NCBI Taxonomy" id="985895"/>
    <lineage>
        <taxon>Eukaryota</taxon>
        <taxon>Fungi</taxon>
        <taxon>Dikarya</taxon>
        <taxon>Ascomycota</taxon>
        <taxon>Pezizomycotina</taxon>
        <taxon>Dothideomycetes</taxon>
        <taxon>Pleosporomycetidae</taxon>
        <taxon>Pleosporales</taxon>
        <taxon>Pleosporineae</taxon>
        <taxon>Leptosphaeriaceae</taxon>
        <taxon>Plenodomus</taxon>
        <taxon>Plenodomus lingam/Leptosphaeria maculans species complex</taxon>
    </lineage>
</organism>
<name>E4ZWZ8_LEPMJ</name>
<dbReference type="GeneID" id="13281134"/>
<proteinExistence type="predicted"/>
<evidence type="ECO:0000313" key="2">
    <source>
        <dbReference type="Proteomes" id="UP000002668"/>
    </source>
</evidence>
<dbReference type="EMBL" id="FP929127">
    <property type="protein sequence ID" value="CBX95208.1"/>
    <property type="molecule type" value="Genomic_DNA"/>
</dbReference>
<sequence length="219" mass="24658">MAQGNRVPGSDLSSEHDIFFEVDWDVMEISSAFTGAHADQTTQLLRHKATSPQLHFRDTSCNREADEAVPTRATVILGSPARIVCRTSQVPTRENNLAKGRHIISLNWLQDYHNKDLRSIVTCLGIQLSLTGLEYRVRYTNQTLPIQEILALVAHLRRPLSSIIDSVNKDSRGELELLGRAGTESVEVSWKDDYIEYALRVKNFALEEIIAHPLQLSLL</sequence>
<evidence type="ECO:0000313" key="1">
    <source>
        <dbReference type="EMBL" id="CBX95208.1"/>
    </source>
</evidence>
<dbReference type="HOGENOM" id="CLU_1261713_0_0_1"/>
<dbReference type="VEuPathDB" id="FungiDB:LEMA_P023600.1"/>
<dbReference type="AlphaFoldDB" id="E4ZWZ8"/>
<dbReference type="Proteomes" id="UP000002668">
    <property type="component" value="Genome"/>
</dbReference>
<keyword evidence="2" id="KW-1185">Reference proteome</keyword>
<accession>E4ZWZ8</accession>
<reference evidence="2" key="1">
    <citation type="journal article" date="2011" name="Nat. Commun.">
        <title>Effector diversification within compartments of the Leptosphaeria maculans genome affected by Repeat-Induced Point mutations.</title>
        <authorList>
            <person name="Rouxel T."/>
            <person name="Grandaubert J."/>
            <person name="Hane J.K."/>
            <person name="Hoede C."/>
            <person name="van de Wouw A.P."/>
            <person name="Couloux A."/>
            <person name="Dominguez V."/>
            <person name="Anthouard V."/>
            <person name="Bally P."/>
            <person name="Bourras S."/>
            <person name="Cozijnsen A.J."/>
            <person name="Ciuffetti L.M."/>
            <person name="Degrave A."/>
            <person name="Dilmaghani A."/>
            <person name="Duret L."/>
            <person name="Fudal I."/>
            <person name="Goodwin S.B."/>
            <person name="Gout L."/>
            <person name="Glaser N."/>
            <person name="Linglin J."/>
            <person name="Kema G.H.J."/>
            <person name="Lapalu N."/>
            <person name="Lawrence C.B."/>
            <person name="May K."/>
            <person name="Meyer M."/>
            <person name="Ollivier B."/>
            <person name="Poulain J."/>
            <person name="Schoch C.L."/>
            <person name="Simon A."/>
            <person name="Spatafora J.W."/>
            <person name="Stachowiak A."/>
            <person name="Turgeon B.G."/>
            <person name="Tyler B.M."/>
            <person name="Vincent D."/>
            <person name="Weissenbach J."/>
            <person name="Amselem J."/>
            <person name="Quesneville H."/>
            <person name="Oliver R.P."/>
            <person name="Wincker P."/>
            <person name="Balesdent M.-H."/>
            <person name="Howlett B.J."/>
        </authorList>
    </citation>
    <scope>NUCLEOTIDE SEQUENCE [LARGE SCALE GENOMIC DNA]</scope>
    <source>
        <strain evidence="2">JN3 / isolate v23.1.3 / race Av1-4-5-6-7-8</strain>
    </source>
</reference>
<protein>
    <submittedName>
        <fullName evidence="1">Predicted protein</fullName>
    </submittedName>
</protein>